<dbReference type="Proteomes" id="UP000301737">
    <property type="component" value="Unassembled WGS sequence"/>
</dbReference>
<dbReference type="EMBL" id="BIMX01000004">
    <property type="protein sequence ID" value="GCE98229.1"/>
    <property type="molecule type" value="Genomic_DNA"/>
</dbReference>
<sequence length="181" mass="20149">MEILWASSVITKGPDSIKVLKSTDIAFLRFEAAEADIEFLLDFRDNPYFLASYLGVLHKTTPQQVADYYQHAGQLPQNADLERAVVASFPFSQFQTFIAVFPWYGTLLSRAHESTIYILENFVTKGVPHVAKSTNVYSQSPPKSTSSLTSVESRTHNGVIKVISPFYSLQIVIPILAGMSL</sequence>
<gene>
    <name evidence="1" type="ORF">ZYGM_003763</name>
</gene>
<proteinExistence type="predicted"/>
<accession>A0A4C2E673</accession>
<reference evidence="1 2" key="1">
    <citation type="submission" date="2019-01" db="EMBL/GenBank/DDBJ databases">
        <title>Draft Genome Sequencing of Zygosaccharomyces mellis Ca-7.</title>
        <authorList>
            <person name="Shiwa Y."/>
            <person name="Kanesaki Y."/>
            <person name="Ishige T."/>
            <person name="Mura K."/>
            <person name="Hori T."/>
            <person name="Tamura T."/>
        </authorList>
    </citation>
    <scope>NUCLEOTIDE SEQUENCE [LARGE SCALE GENOMIC DNA]</scope>
    <source>
        <strain evidence="1 2">Ca-7</strain>
    </source>
</reference>
<evidence type="ECO:0000313" key="1">
    <source>
        <dbReference type="EMBL" id="GCE98229.1"/>
    </source>
</evidence>
<name>A0A4C2E673_9SACH</name>
<dbReference type="AlphaFoldDB" id="A0A4C2E673"/>
<organism evidence="1 2">
    <name type="scientific">Zygosaccharomyces mellis</name>
    <dbReference type="NCBI Taxonomy" id="42258"/>
    <lineage>
        <taxon>Eukaryota</taxon>
        <taxon>Fungi</taxon>
        <taxon>Dikarya</taxon>
        <taxon>Ascomycota</taxon>
        <taxon>Saccharomycotina</taxon>
        <taxon>Saccharomycetes</taxon>
        <taxon>Saccharomycetales</taxon>
        <taxon>Saccharomycetaceae</taxon>
        <taxon>Zygosaccharomyces</taxon>
    </lineage>
</organism>
<comment type="caution">
    <text evidence="1">The sequence shown here is derived from an EMBL/GenBank/DDBJ whole genome shotgun (WGS) entry which is preliminary data.</text>
</comment>
<dbReference type="OrthoDB" id="4069604at2759"/>
<protein>
    <submittedName>
        <fullName evidence="1">Uncharacterized protein</fullName>
    </submittedName>
</protein>
<keyword evidence="2" id="KW-1185">Reference proteome</keyword>
<evidence type="ECO:0000313" key="2">
    <source>
        <dbReference type="Proteomes" id="UP000301737"/>
    </source>
</evidence>